<gene>
    <name evidence="2" type="ORF">IQ249_10150</name>
</gene>
<sequence>MSPQAALVLVAWIPFSLYLFLRFPPQKAAIIGFIGAWLFLPQAEFFLSPLPNYTRMAAACYGILLGALIFDAERLFSFRISWIDLPMIVYCFCPIISQINNNLSPISPTFNQLITWGAPYFVGRIYFSTLDGLKELAKGIFIGGLIYIPFCLIESVMGPLIHEKVYGFPAFVDWSQARRYGGWRPVVFMNHGLMVGVWMMTTALCGVWFWRAGVIPKEPSKPILKWGKWVVTASVWRLWLWKIEAGKTLQGRAINPLVILLFLTFVNCRSTGAWILAVTGLLILFIGSGLRSNLPMLLLAGFTALYLFSGAMGTTQTEPILNFFESLGLSADRVSSLAFRFHNEEILGERIRLKFLFGWGDASEYRVPGAITDSLWIIIFGINGVVGLWSWAAAFLVPVFGFCFRYPARYWTNPNVSPALVLVLCLNLYCIDCLLNAMVNPVFVLICGGVSGLVVKPTANDARPSPLEIAVRARLKRREVRERD</sequence>
<keyword evidence="1" id="KW-0812">Transmembrane</keyword>
<feature type="transmembrane region" description="Helical" evidence="1">
    <location>
        <begin position="53"/>
        <end position="70"/>
    </location>
</feature>
<keyword evidence="2" id="KW-0436">Ligase</keyword>
<keyword evidence="1" id="KW-1133">Transmembrane helix</keyword>
<comment type="caution">
    <text evidence="2">The sequence shown here is derived from an EMBL/GenBank/DDBJ whole genome shotgun (WGS) entry which is preliminary data.</text>
</comment>
<feature type="transmembrane region" description="Helical" evidence="1">
    <location>
        <begin position="28"/>
        <end position="47"/>
    </location>
</feature>
<evidence type="ECO:0000256" key="1">
    <source>
        <dbReference type="SAM" id="Phobius"/>
    </source>
</evidence>
<accession>A0A8J7DW60</accession>
<evidence type="ECO:0000313" key="3">
    <source>
        <dbReference type="Proteomes" id="UP000654482"/>
    </source>
</evidence>
<dbReference type="RefSeq" id="WP_194029350.1">
    <property type="nucleotide sequence ID" value="NZ_JADEWZ010000012.1"/>
</dbReference>
<reference evidence="2" key="1">
    <citation type="submission" date="2020-10" db="EMBL/GenBank/DDBJ databases">
        <authorList>
            <person name="Castelo-Branco R."/>
            <person name="Eusebio N."/>
            <person name="Adriana R."/>
            <person name="Vieira A."/>
            <person name="Brugerolle De Fraissinette N."/>
            <person name="Rezende De Castro R."/>
            <person name="Schneider M.P."/>
            <person name="Vasconcelos V."/>
            <person name="Leao P.N."/>
        </authorList>
    </citation>
    <scope>NUCLEOTIDE SEQUENCE</scope>
    <source>
        <strain evidence="2">LEGE 07157</strain>
    </source>
</reference>
<keyword evidence="3" id="KW-1185">Reference proteome</keyword>
<feature type="transmembrane region" description="Helical" evidence="1">
    <location>
        <begin position="259"/>
        <end position="287"/>
    </location>
</feature>
<feature type="transmembrane region" description="Helical" evidence="1">
    <location>
        <begin position="6"/>
        <end position="21"/>
    </location>
</feature>
<organism evidence="2 3">
    <name type="scientific">Lusitaniella coriacea LEGE 07157</name>
    <dbReference type="NCBI Taxonomy" id="945747"/>
    <lineage>
        <taxon>Bacteria</taxon>
        <taxon>Bacillati</taxon>
        <taxon>Cyanobacteriota</taxon>
        <taxon>Cyanophyceae</taxon>
        <taxon>Spirulinales</taxon>
        <taxon>Lusitaniellaceae</taxon>
        <taxon>Lusitaniella</taxon>
    </lineage>
</organism>
<dbReference type="AlphaFoldDB" id="A0A8J7DW60"/>
<feature type="transmembrane region" description="Helical" evidence="1">
    <location>
        <begin position="375"/>
        <end position="404"/>
    </location>
</feature>
<keyword evidence="1" id="KW-0472">Membrane</keyword>
<dbReference type="GO" id="GO:0016874">
    <property type="term" value="F:ligase activity"/>
    <property type="evidence" value="ECO:0007669"/>
    <property type="project" value="UniProtKB-KW"/>
</dbReference>
<feature type="transmembrane region" description="Helical" evidence="1">
    <location>
        <begin position="139"/>
        <end position="161"/>
    </location>
</feature>
<proteinExistence type="predicted"/>
<feature type="transmembrane region" description="Helical" evidence="1">
    <location>
        <begin position="294"/>
        <end position="313"/>
    </location>
</feature>
<dbReference type="EMBL" id="JADEWZ010000012">
    <property type="protein sequence ID" value="MBE9116257.1"/>
    <property type="molecule type" value="Genomic_DNA"/>
</dbReference>
<dbReference type="Proteomes" id="UP000654482">
    <property type="component" value="Unassembled WGS sequence"/>
</dbReference>
<evidence type="ECO:0000313" key="2">
    <source>
        <dbReference type="EMBL" id="MBE9116257.1"/>
    </source>
</evidence>
<feature type="transmembrane region" description="Helical" evidence="1">
    <location>
        <begin position="188"/>
        <end position="210"/>
    </location>
</feature>
<name>A0A8J7DW60_9CYAN</name>
<protein>
    <submittedName>
        <fullName evidence="2">O-antigen ligase domain-containing protein</fullName>
    </submittedName>
</protein>